<dbReference type="EMBL" id="MU853227">
    <property type="protein sequence ID" value="KAK4124155.1"/>
    <property type="molecule type" value="Genomic_DNA"/>
</dbReference>
<comment type="cofactor">
    <cofactor evidence="1">
        <name>Zn(2+)</name>
        <dbReference type="ChEBI" id="CHEBI:29105"/>
    </cofactor>
</comment>
<dbReference type="RefSeq" id="XP_062647926.1">
    <property type="nucleotide sequence ID" value="XM_062790509.1"/>
</dbReference>
<evidence type="ECO:0000256" key="1">
    <source>
        <dbReference type="ARBA" id="ARBA00001947"/>
    </source>
</evidence>
<evidence type="ECO:0000256" key="2">
    <source>
        <dbReference type="ARBA" id="ARBA00006759"/>
    </source>
</evidence>
<comment type="similarity">
    <text evidence="2">Belongs to the metallo-beta-lactamase superfamily. Glyoxalase II family.</text>
</comment>
<dbReference type="SUPFAM" id="SSF56281">
    <property type="entry name" value="Metallo-hydrolase/oxidoreductase"/>
    <property type="match status" value="1"/>
</dbReference>
<dbReference type="InterPro" id="IPR036388">
    <property type="entry name" value="WH-like_DNA-bd_sf"/>
</dbReference>
<dbReference type="InterPro" id="IPR041516">
    <property type="entry name" value="LACTB2_WH"/>
</dbReference>
<dbReference type="PANTHER" id="PTHR23131">
    <property type="entry name" value="ENDORIBONUCLEASE LACTB2"/>
    <property type="match status" value="1"/>
</dbReference>
<keyword evidence="4" id="KW-0378">Hydrolase</keyword>
<feature type="region of interest" description="Disordered" evidence="6">
    <location>
        <begin position="289"/>
        <end position="311"/>
    </location>
</feature>
<evidence type="ECO:0000256" key="4">
    <source>
        <dbReference type="ARBA" id="ARBA00022801"/>
    </source>
</evidence>
<sequence>MRQSPACLFLRQPLRASSITTVTYRVINPIKHQEHCTSTILPKPPFKMSTTQQQQPQQPLPSLPEITRLTSSCIRILAGNPGPFTLQGTNTYLLGTGPSRILIDTGESKPSWAAALRCVLAEEGEGTTVSIALLTHWHRDHTDGVRDLLSVCPGARVLKHQGGKGDVQVEELQDGQRFEVAGASVTAVHTPGHTADHTVFVWEEEGALFTGDNVLGHGTSVFEDLGLYVGSLERMGKLYDRDRGGKAYPGHGAVVPDGPGKIAEYIRHRAQREEQVVQALRSFASLFGSSSPASAAGIETGSEPAKDDRTSGDAWTVMELVRTIYRDVPESLHPAAARGVVQILQKLQREGKVVDVDDGERWKLASTVGSGRSAL</sequence>
<evidence type="ECO:0000259" key="7">
    <source>
        <dbReference type="SMART" id="SM00849"/>
    </source>
</evidence>
<dbReference type="FunFam" id="3.60.15.10:FF:000041">
    <property type="entry name" value="Metallo-beta-lactamase domain protein"/>
    <property type="match status" value="1"/>
</dbReference>
<protein>
    <submittedName>
        <fullName evidence="8">Metallo-hydrolase/oxidoreductase</fullName>
    </submittedName>
</protein>
<proteinExistence type="inferred from homology"/>
<evidence type="ECO:0000313" key="9">
    <source>
        <dbReference type="Proteomes" id="UP001302602"/>
    </source>
</evidence>
<evidence type="ECO:0000256" key="5">
    <source>
        <dbReference type="ARBA" id="ARBA00022833"/>
    </source>
</evidence>
<dbReference type="SMART" id="SM00849">
    <property type="entry name" value="Lactamase_B"/>
    <property type="match status" value="1"/>
</dbReference>
<dbReference type="Proteomes" id="UP001302602">
    <property type="component" value="Unassembled WGS sequence"/>
</dbReference>
<dbReference type="FunFam" id="1.10.10.10:FF:000328">
    <property type="entry name" value="Lactamase beta 2"/>
    <property type="match status" value="1"/>
</dbReference>
<reference evidence="8" key="1">
    <citation type="journal article" date="2023" name="Mol. Phylogenet. Evol.">
        <title>Genome-scale phylogeny and comparative genomics of the fungal order Sordariales.</title>
        <authorList>
            <person name="Hensen N."/>
            <person name="Bonometti L."/>
            <person name="Westerberg I."/>
            <person name="Brannstrom I.O."/>
            <person name="Guillou S."/>
            <person name="Cros-Aarteil S."/>
            <person name="Calhoun S."/>
            <person name="Haridas S."/>
            <person name="Kuo A."/>
            <person name="Mondo S."/>
            <person name="Pangilinan J."/>
            <person name="Riley R."/>
            <person name="LaButti K."/>
            <person name="Andreopoulos B."/>
            <person name="Lipzen A."/>
            <person name="Chen C."/>
            <person name="Yan M."/>
            <person name="Daum C."/>
            <person name="Ng V."/>
            <person name="Clum A."/>
            <person name="Steindorff A."/>
            <person name="Ohm R.A."/>
            <person name="Martin F."/>
            <person name="Silar P."/>
            <person name="Natvig D.O."/>
            <person name="Lalanne C."/>
            <person name="Gautier V."/>
            <person name="Ament-Velasquez S.L."/>
            <person name="Kruys A."/>
            <person name="Hutchinson M.I."/>
            <person name="Powell A.J."/>
            <person name="Barry K."/>
            <person name="Miller A.N."/>
            <person name="Grigoriev I.V."/>
            <person name="Debuchy R."/>
            <person name="Gladieux P."/>
            <person name="Hiltunen Thoren M."/>
            <person name="Johannesson H."/>
        </authorList>
    </citation>
    <scope>NUCLEOTIDE SEQUENCE</scope>
    <source>
        <strain evidence="8">CBS 731.68</strain>
    </source>
</reference>
<dbReference type="InterPro" id="IPR036866">
    <property type="entry name" value="RibonucZ/Hydroxyglut_hydro"/>
</dbReference>
<dbReference type="Pfam" id="PF17778">
    <property type="entry name" value="WHD_BLACT"/>
    <property type="match status" value="1"/>
</dbReference>
<comment type="caution">
    <text evidence="8">The sequence shown here is derived from an EMBL/GenBank/DDBJ whole genome shotgun (WGS) entry which is preliminary data.</text>
</comment>
<evidence type="ECO:0000256" key="3">
    <source>
        <dbReference type="ARBA" id="ARBA00022723"/>
    </source>
</evidence>
<gene>
    <name evidence="8" type="ORF">N657DRAFT_617054</name>
</gene>
<dbReference type="GeneID" id="87827279"/>
<organism evidence="8 9">
    <name type="scientific">Parathielavia appendiculata</name>
    <dbReference type="NCBI Taxonomy" id="2587402"/>
    <lineage>
        <taxon>Eukaryota</taxon>
        <taxon>Fungi</taxon>
        <taxon>Dikarya</taxon>
        <taxon>Ascomycota</taxon>
        <taxon>Pezizomycotina</taxon>
        <taxon>Sordariomycetes</taxon>
        <taxon>Sordariomycetidae</taxon>
        <taxon>Sordariales</taxon>
        <taxon>Chaetomiaceae</taxon>
        <taxon>Parathielavia</taxon>
    </lineage>
</organism>
<dbReference type="GO" id="GO:0016787">
    <property type="term" value="F:hydrolase activity"/>
    <property type="evidence" value="ECO:0007669"/>
    <property type="project" value="UniProtKB-KW"/>
</dbReference>
<name>A0AAN6U0G4_9PEZI</name>
<dbReference type="InterPro" id="IPR001279">
    <property type="entry name" value="Metallo-B-lactamas"/>
</dbReference>
<dbReference type="GO" id="GO:0044550">
    <property type="term" value="P:secondary metabolite biosynthetic process"/>
    <property type="evidence" value="ECO:0007669"/>
    <property type="project" value="TreeGrafter"/>
</dbReference>
<evidence type="ECO:0000256" key="6">
    <source>
        <dbReference type="SAM" id="MobiDB-lite"/>
    </source>
</evidence>
<dbReference type="AlphaFoldDB" id="A0AAN6U0G4"/>
<dbReference type="InterPro" id="IPR047921">
    <property type="entry name" value="LACTB2-like_MBL-fold"/>
</dbReference>
<dbReference type="CDD" id="cd07722">
    <property type="entry name" value="LACTB2-like_MBL-fold"/>
    <property type="match status" value="1"/>
</dbReference>
<accession>A0AAN6U0G4</accession>
<dbReference type="Gene3D" id="3.60.15.10">
    <property type="entry name" value="Ribonuclease Z/Hydroxyacylglutathione hydrolase-like"/>
    <property type="match status" value="1"/>
</dbReference>
<keyword evidence="5" id="KW-0862">Zinc</keyword>
<dbReference type="Pfam" id="PF00753">
    <property type="entry name" value="Lactamase_B"/>
    <property type="match status" value="1"/>
</dbReference>
<feature type="domain" description="Metallo-beta-lactamase" evidence="7">
    <location>
        <begin position="88"/>
        <end position="251"/>
    </location>
</feature>
<reference evidence="8" key="2">
    <citation type="submission" date="2023-05" db="EMBL/GenBank/DDBJ databases">
        <authorList>
            <consortium name="Lawrence Berkeley National Laboratory"/>
            <person name="Steindorff A."/>
            <person name="Hensen N."/>
            <person name="Bonometti L."/>
            <person name="Westerberg I."/>
            <person name="Brannstrom I.O."/>
            <person name="Guillou S."/>
            <person name="Cros-Aarteil S."/>
            <person name="Calhoun S."/>
            <person name="Haridas S."/>
            <person name="Kuo A."/>
            <person name="Mondo S."/>
            <person name="Pangilinan J."/>
            <person name="Riley R."/>
            <person name="Labutti K."/>
            <person name="Andreopoulos B."/>
            <person name="Lipzen A."/>
            <person name="Chen C."/>
            <person name="Yanf M."/>
            <person name="Daum C."/>
            <person name="Ng V."/>
            <person name="Clum A."/>
            <person name="Ohm R."/>
            <person name="Martin F."/>
            <person name="Silar P."/>
            <person name="Natvig D."/>
            <person name="Lalanne C."/>
            <person name="Gautier V."/>
            <person name="Ament-Velasquez S.L."/>
            <person name="Kruys A."/>
            <person name="Hutchinson M.I."/>
            <person name="Powell A.J."/>
            <person name="Barry K."/>
            <person name="Miller A.N."/>
            <person name="Grigoriev I.V."/>
            <person name="Debuchy R."/>
            <person name="Gladieux P."/>
            <person name="Thoren M.H."/>
            <person name="Johannesson H."/>
        </authorList>
    </citation>
    <scope>NUCLEOTIDE SEQUENCE</scope>
    <source>
        <strain evidence="8">CBS 731.68</strain>
    </source>
</reference>
<dbReference type="Gene3D" id="1.10.10.10">
    <property type="entry name" value="Winged helix-like DNA-binding domain superfamily/Winged helix DNA-binding domain"/>
    <property type="match status" value="1"/>
</dbReference>
<keyword evidence="9" id="KW-1185">Reference proteome</keyword>
<evidence type="ECO:0000313" key="8">
    <source>
        <dbReference type="EMBL" id="KAK4124155.1"/>
    </source>
</evidence>
<keyword evidence="3" id="KW-0479">Metal-binding</keyword>
<dbReference type="PANTHER" id="PTHR23131:SF0">
    <property type="entry name" value="ENDORIBONUCLEASE LACTB2"/>
    <property type="match status" value="1"/>
</dbReference>
<dbReference type="InterPro" id="IPR050662">
    <property type="entry name" value="Sec-metab_biosynth-thioest"/>
</dbReference>
<dbReference type="GO" id="GO:0046872">
    <property type="term" value="F:metal ion binding"/>
    <property type="evidence" value="ECO:0007669"/>
    <property type="project" value="UniProtKB-KW"/>
</dbReference>